<organism evidence="2 3">
    <name type="scientific">Albimonas donghaensis</name>
    <dbReference type="NCBI Taxonomy" id="356660"/>
    <lineage>
        <taxon>Bacteria</taxon>
        <taxon>Pseudomonadati</taxon>
        <taxon>Pseudomonadota</taxon>
        <taxon>Alphaproteobacteria</taxon>
        <taxon>Rhodobacterales</taxon>
        <taxon>Paracoccaceae</taxon>
        <taxon>Albimonas</taxon>
    </lineage>
</organism>
<dbReference type="STRING" id="356660.SAMN05444336_101349"/>
<dbReference type="AlphaFoldDB" id="A0A1H2RG04"/>
<proteinExistence type="predicted"/>
<evidence type="ECO:0000313" key="2">
    <source>
        <dbReference type="EMBL" id="SDW18386.1"/>
    </source>
</evidence>
<dbReference type="SUPFAM" id="SSF53795">
    <property type="entry name" value="PEP carboxykinase-like"/>
    <property type="match status" value="1"/>
</dbReference>
<accession>A0A1H2RG04</accession>
<dbReference type="Proteomes" id="UP000199118">
    <property type="component" value="Unassembled WGS sequence"/>
</dbReference>
<evidence type="ECO:0000313" key="3">
    <source>
        <dbReference type="Proteomes" id="UP000199118"/>
    </source>
</evidence>
<evidence type="ECO:0008006" key="4">
    <source>
        <dbReference type="Google" id="ProtNLM"/>
    </source>
</evidence>
<name>A0A1H2RG04_9RHOB</name>
<protein>
    <recommendedName>
        <fullName evidence="4">Hpr(Ser) kinase/phosphatase</fullName>
    </recommendedName>
</protein>
<gene>
    <name evidence="2" type="ORF">SAMN05444336_101349</name>
</gene>
<feature type="compositionally biased region" description="Low complexity" evidence="1">
    <location>
        <begin position="10"/>
        <end position="23"/>
    </location>
</feature>
<dbReference type="InterPro" id="IPR027417">
    <property type="entry name" value="P-loop_NTPase"/>
</dbReference>
<reference evidence="2 3" key="1">
    <citation type="submission" date="2016-10" db="EMBL/GenBank/DDBJ databases">
        <authorList>
            <person name="de Groot N.N."/>
        </authorList>
    </citation>
    <scope>NUCLEOTIDE SEQUENCE [LARGE SCALE GENOMIC DNA]</scope>
    <source>
        <strain evidence="2 3">DSM 17890</strain>
    </source>
</reference>
<dbReference type="EMBL" id="FNMZ01000001">
    <property type="protein sequence ID" value="SDW18386.1"/>
    <property type="molecule type" value="Genomic_DNA"/>
</dbReference>
<dbReference type="RefSeq" id="WP_176954586.1">
    <property type="nucleotide sequence ID" value="NZ_FNMZ01000001.1"/>
</dbReference>
<feature type="region of interest" description="Disordered" evidence="1">
    <location>
        <begin position="218"/>
        <end position="251"/>
    </location>
</feature>
<evidence type="ECO:0000256" key="1">
    <source>
        <dbReference type="SAM" id="MobiDB-lite"/>
    </source>
</evidence>
<dbReference type="Gene3D" id="3.40.50.300">
    <property type="entry name" value="P-loop containing nucleotide triphosphate hydrolases"/>
    <property type="match status" value="1"/>
</dbReference>
<feature type="region of interest" description="Disordered" evidence="1">
    <location>
        <begin position="1"/>
        <end position="29"/>
    </location>
</feature>
<sequence>MSAAPPPTDPGAAPDAGARAPIPAHRPDLAPARGRFSALGLVFDSDIVAPWMEPAPADAPADVTVRIAPVPPAPDAAPVAGVWRLTGPGEMVQEASFMRIRITDGRRVELDLSRAAGTSRETIALALGYGVTPGLLHQRGALPLHAAAAAGPLGAALFVGDAGAGKSTFAAMLARSGWALAGDDLIALDLGEGRPIGVHRAMRTARLFEDSAQALARIDAPDPSPPRARAHSLAHSPDRAPSRGVSEITGAGEGLGKGVRALADADAALGGFAWPVPLRAVFALEWLHPDDAAPELERIGGMQALMRLRDAVGRPEVASALGRDPAYFAQLGRIAAQAPVYALRRPRRFDAAPAAAALARAAMEEAAARAAAKETSA</sequence>
<keyword evidence="3" id="KW-1185">Reference proteome</keyword>